<comment type="similarity">
    <text evidence="4">Belongs to the DEF1 family.</text>
</comment>
<evidence type="ECO:0000313" key="19">
    <source>
        <dbReference type="Proteomes" id="UP000092555"/>
    </source>
</evidence>
<dbReference type="EMBL" id="LXTC01000001">
    <property type="protein sequence ID" value="OBA22933.1"/>
    <property type="molecule type" value="Genomic_DNA"/>
</dbReference>
<dbReference type="CDD" id="cd14368">
    <property type="entry name" value="CUE_DEF1_like"/>
    <property type="match status" value="1"/>
</dbReference>
<evidence type="ECO:0000256" key="14">
    <source>
        <dbReference type="ARBA" id="ARBA00023242"/>
    </source>
</evidence>
<dbReference type="InterPro" id="IPR041803">
    <property type="entry name" value="DEF1_CUE"/>
</dbReference>
<evidence type="ECO:0000256" key="8">
    <source>
        <dbReference type="ARBA" id="ARBA00022763"/>
    </source>
</evidence>
<keyword evidence="10" id="KW-0832">Ubl conjugation</keyword>
<keyword evidence="13" id="KW-0234">DNA repair</keyword>
<dbReference type="AlphaFoldDB" id="A0A1A0HGF3"/>
<sequence>MSQRRNYKNNKKGAAGASAATASSVKDTQLQMLSEMFPDWESEDLASLLSEHRNDVEIVIDLIVNKKVSKWEPIKKESRSKRRDDNTKSAEQTSAPVSTTSSTHTASLGEPRGRHSRERQPKTERRRERKPQAGPKKDTPTQAPAAAAPTSAPSLVPASATPSTAPVPSNSWAAALAKDTAKPKPKPAAKSQEESGDSSKAAPSEAQPEAAVEERKSEAPVETAPAKKSSNVQSSTSWASAIKPKAKPAPKKAAEPEPKQAAPSEPEVAEADTPNDEEEEVAASIEEEETADAGPEVAEPEQQPEPVSNPVLESEVVLPQQVDNVGVSFGSLALDDAEPQDQSVTQEQPKEQEMPGFASNQDTADASQQNELSQQSQPQLQQDTAQEQPSQQQTQQETQQSQHQAYQQQYEQQRNANSSQGFDYYSQFQQTQQQFPQQAAAGTLPAQFGYPSFDYSAYGQVNQTPLGSMASPGYYQVNTAKTAIPSAANPSGATEIAQSPLVANSTHQGLQTPQQSQQVPGGAPFAYPNYPNYFYNTPFYGNGAGMGASNTAYGMQQAQQQAQPGSEAGAGEGESASGQSTAQSAQAANQFYAAQYYGNPSQFGTRGAHPYSGYPSSQPFPQGSQAGETTEALQNGQQQGNSQAAPAPSGVPQYYQQMPQYAGYQQYPQYGTYQDNSQYRGWY</sequence>
<evidence type="ECO:0000256" key="12">
    <source>
        <dbReference type="ARBA" id="ARBA00023125"/>
    </source>
</evidence>
<feature type="compositionally biased region" description="Basic and acidic residues" evidence="16">
    <location>
        <begin position="69"/>
        <end position="88"/>
    </location>
</feature>
<evidence type="ECO:0000256" key="1">
    <source>
        <dbReference type="ARBA" id="ARBA00004123"/>
    </source>
</evidence>
<name>A0A1A0HGF3_9ASCO</name>
<keyword evidence="14" id="KW-0539">Nucleus</keyword>
<organism evidence="18 19">
    <name type="scientific">Metschnikowia bicuspidata var. bicuspidata NRRL YB-4993</name>
    <dbReference type="NCBI Taxonomy" id="869754"/>
    <lineage>
        <taxon>Eukaryota</taxon>
        <taxon>Fungi</taxon>
        <taxon>Dikarya</taxon>
        <taxon>Ascomycota</taxon>
        <taxon>Saccharomycotina</taxon>
        <taxon>Pichiomycetes</taxon>
        <taxon>Metschnikowiaceae</taxon>
        <taxon>Metschnikowia</taxon>
    </lineage>
</organism>
<evidence type="ECO:0000256" key="2">
    <source>
        <dbReference type="ARBA" id="ARBA00004496"/>
    </source>
</evidence>
<accession>A0A1A0HGF3</accession>
<feature type="compositionally biased region" description="Low complexity" evidence="16">
    <location>
        <begin position="140"/>
        <end position="178"/>
    </location>
</feature>
<dbReference type="GO" id="GO:0043130">
    <property type="term" value="F:ubiquitin binding"/>
    <property type="evidence" value="ECO:0007669"/>
    <property type="project" value="InterPro"/>
</dbReference>
<reference evidence="18 19" key="1">
    <citation type="submission" date="2016-05" db="EMBL/GenBank/DDBJ databases">
        <title>Comparative genomics of biotechnologically important yeasts.</title>
        <authorList>
            <consortium name="DOE Joint Genome Institute"/>
            <person name="Riley R."/>
            <person name="Haridas S."/>
            <person name="Wolfe K.H."/>
            <person name="Lopes M.R."/>
            <person name="Hittinger C.T."/>
            <person name="Goker M."/>
            <person name="Salamov A."/>
            <person name="Wisecaver J."/>
            <person name="Long T.M."/>
            <person name="Aerts A.L."/>
            <person name="Barry K."/>
            <person name="Choi C."/>
            <person name="Clum A."/>
            <person name="Coughlan A.Y."/>
            <person name="Deshpande S."/>
            <person name="Douglass A.P."/>
            <person name="Hanson S.J."/>
            <person name="Klenk H.-P."/>
            <person name="LaButti K."/>
            <person name="Lapidus A."/>
            <person name="Lindquist E."/>
            <person name="Lipzen A."/>
            <person name="Meier-kolthoff J.P."/>
            <person name="Ohm R.A."/>
            <person name="Otillar R.P."/>
            <person name="Pangilinan J."/>
            <person name="Peng Y."/>
            <person name="Rokas A."/>
            <person name="Rosa C.A."/>
            <person name="Scheuner C."/>
            <person name="Sibirny A.A."/>
            <person name="Slot J.C."/>
            <person name="Stielow J.B."/>
            <person name="Sun H."/>
            <person name="Kurtzman C.P."/>
            <person name="Blackwell M."/>
            <person name="Grigoriev I.V."/>
            <person name="Jeffries T.W."/>
        </authorList>
    </citation>
    <scope>NUCLEOTIDE SEQUENCE [LARGE SCALE GENOMIC DNA]</scope>
    <source>
        <strain evidence="18 19">NRRL YB-4993</strain>
    </source>
</reference>
<evidence type="ECO:0000256" key="9">
    <source>
        <dbReference type="ARBA" id="ARBA00022786"/>
    </source>
</evidence>
<gene>
    <name evidence="18" type="ORF">METBIDRAFT_9277</name>
</gene>
<feature type="compositionally biased region" description="Low complexity" evidence="16">
    <location>
        <begin position="295"/>
        <end position="306"/>
    </location>
</feature>
<evidence type="ECO:0000256" key="15">
    <source>
        <dbReference type="ARBA" id="ARBA00046229"/>
    </source>
</evidence>
<dbReference type="GO" id="GO:0000781">
    <property type="term" value="C:chromosome, telomeric region"/>
    <property type="evidence" value="ECO:0007669"/>
    <property type="project" value="UniProtKB-SubCell"/>
</dbReference>
<evidence type="ECO:0000256" key="4">
    <source>
        <dbReference type="ARBA" id="ARBA00005491"/>
    </source>
</evidence>
<dbReference type="Proteomes" id="UP000092555">
    <property type="component" value="Unassembled WGS sequence"/>
</dbReference>
<feature type="compositionally biased region" description="Low complexity" evidence="16">
    <location>
        <begin position="634"/>
        <end position="654"/>
    </location>
</feature>
<dbReference type="GO" id="GO:0005634">
    <property type="term" value="C:nucleus"/>
    <property type="evidence" value="ECO:0007669"/>
    <property type="project" value="UniProtKB-SubCell"/>
</dbReference>
<feature type="compositionally biased region" description="Acidic residues" evidence="16">
    <location>
        <begin position="267"/>
        <end position="291"/>
    </location>
</feature>
<evidence type="ECO:0000256" key="11">
    <source>
        <dbReference type="ARBA" id="ARBA00022895"/>
    </source>
</evidence>
<feature type="compositionally biased region" description="Polar residues" evidence="16">
    <location>
        <begin position="614"/>
        <end position="633"/>
    </location>
</feature>
<keyword evidence="8" id="KW-0227">DNA damage</keyword>
<evidence type="ECO:0000256" key="7">
    <source>
        <dbReference type="ARBA" id="ARBA00022490"/>
    </source>
</evidence>
<comment type="subcellular location">
    <subcellularLocation>
        <location evidence="3">Chromosome</location>
        <location evidence="3">Telomere</location>
    </subcellularLocation>
    <subcellularLocation>
        <location evidence="2">Cytoplasm</location>
    </subcellularLocation>
    <subcellularLocation>
        <location evidence="1">Nucleus</location>
    </subcellularLocation>
</comment>
<feature type="region of interest" description="Disordered" evidence="16">
    <location>
        <begin position="69"/>
        <end position="438"/>
    </location>
</feature>
<dbReference type="GeneID" id="30032323"/>
<proteinExistence type="inferred from homology"/>
<feature type="compositionally biased region" description="Low complexity" evidence="16">
    <location>
        <begin position="13"/>
        <end position="24"/>
    </location>
</feature>
<feature type="compositionally biased region" description="Low complexity" evidence="16">
    <location>
        <begin position="556"/>
        <end position="583"/>
    </location>
</feature>
<keyword evidence="12" id="KW-0238">DNA-binding</keyword>
<feature type="compositionally biased region" description="Polar residues" evidence="16">
    <location>
        <begin position="228"/>
        <end position="238"/>
    </location>
</feature>
<evidence type="ECO:0000256" key="6">
    <source>
        <dbReference type="ARBA" id="ARBA00022454"/>
    </source>
</evidence>
<comment type="caution">
    <text evidence="18">The sequence shown here is derived from an EMBL/GenBank/DDBJ whole genome shotgun (WGS) entry which is preliminary data.</text>
</comment>
<feature type="compositionally biased region" description="Low complexity" evidence="16">
    <location>
        <begin position="367"/>
        <end position="413"/>
    </location>
</feature>
<dbReference type="OrthoDB" id="5396806at2759"/>
<evidence type="ECO:0000259" key="17">
    <source>
        <dbReference type="PROSITE" id="PS51140"/>
    </source>
</evidence>
<dbReference type="GO" id="GO:0006281">
    <property type="term" value="P:DNA repair"/>
    <property type="evidence" value="ECO:0007669"/>
    <property type="project" value="UniProtKB-KW"/>
</dbReference>
<evidence type="ECO:0000313" key="18">
    <source>
        <dbReference type="EMBL" id="OBA22933.1"/>
    </source>
</evidence>
<dbReference type="STRING" id="869754.A0A1A0HGF3"/>
<feature type="compositionally biased region" description="Polar residues" evidence="16">
    <location>
        <begin position="89"/>
        <end position="106"/>
    </location>
</feature>
<evidence type="ECO:0000256" key="3">
    <source>
        <dbReference type="ARBA" id="ARBA00004574"/>
    </source>
</evidence>
<keyword evidence="6" id="KW-0158">Chromosome</keyword>
<feature type="compositionally biased region" description="Basic residues" evidence="16">
    <location>
        <begin position="1"/>
        <end position="11"/>
    </location>
</feature>
<keyword evidence="9" id="KW-0833">Ubl conjugation pathway</keyword>
<dbReference type="InterPro" id="IPR003892">
    <property type="entry name" value="CUE"/>
</dbReference>
<feature type="compositionally biased region" description="Low complexity" evidence="16">
    <location>
        <begin position="427"/>
        <end position="438"/>
    </location>
</feature>
<feature type="region of interest" description="Disordered" evidence="16">
    <location>
        <begin position="1"/>
        <end position="25"/>
    </location>
</feature>
<evidence type="ECO:0000256" key="13">
    <source>
        <dbReference type="ARBA" id="ARBA00023204"/>
    </source>
</evidence>
<dbReference type="GO" id="GO:0005737">
    <property type="term" value="C:cytoplasm"/>
    <property type="evidence" value="ECO:0007669"/>
    <property type="project" value="UniProtKB-SubCell"/>
</dbReference>
<keyword evidence="19" id="KW-1185">Reference proteome</keyword>
<evidence type="ECO:0000256" key="5">
    <source>
        <dbReference type="ARBA" id="ARBA00020536"/>
    </source>
</evidence>
<dbReference type="GO" id="GO:0003677">
    <property type="term" value="F:DNA binding"/>
    <property type="evidence" value="ECO:0007669"/>
    <property type="project" value="UniProtKB-KW"/>
</dbReference>
<keyword evidence="7" id="KW-0963">Cytoplasm</keyword>
<dbReference type="Pfam" id="PF02845">
    <property type="entry name" value="CUE"/>
    <property type="match status" value="1"/>
</dbReference>
<evidence type="ECO:0000256" key="10">
    <source>
        <dbReference type="ARBA" id="ARBA00022843"/>
    </source>
</evidence>
<feature type="region of interest" description="Disordered" evidence="16">
    <location>
        <begin position="555"/>
        <end position="583"/>
    </location>
</feature>
<dbReference type="RefSeq" id="XP_018713414.1">
    <property type="nucleotide sequence ID" value="XM_018859348.1"/>
</dbReference>
<evidence type="ECO:0000256" key="16">
    <source>
        <dbReference type="SAM" id="MobiDB-lite"/>
    </source>
</evidence>
<protein>
    <recommendedName>
        <fullName evidence="5">RNA polymerase II degradation factor 1</fullName>
    </recommendedName>
</protein>
<keyword evidence="11" id="KW-0779">Telomere</keyword>
<feature type="region of interest" description="Disordered" evidence="16">
    <location>
        <begin position="604"/>
        <end position="654"/>
    </location>
</feature>
<dbReference type="PROSITE" id="PS51140">
    <property type="entry name" value="CUE"/>
    <property type="match status" value="1"/>
</dbReference>
<comment type="function">
    <text evidence="15">Recruits the ubiquitination machinery to RNA polymerase II for polyubiquitination, removal and degradation, when the transcription-coupled repair (TCR) factor RAD26 fails to efficiently displace stalled RNA polymerase II. Also involved in telomere length regulation. Binds DNA.</text>
</comment>
<feature type="domain" description="CUE" evidence="17">
    <location>
        <begin position="25"/>
        <end position="68"/>
    </location>
</feature>